<dbReference type="STRING" id="1527607.SAMN05428957_10297"/>
<evidence type="ECO:0000313" key="1">
    <source>
        <dbReference type="EMBL" id="SDM06655.1"/>
    </source>
</evidence>
<keyword evidence="2" id="KW-1185">Reference proteome</keyword>
<dbReference type="OrthoDB" id="9796641at2"/>
<dbReference type="InterPro" id="IPR025528">
    <property type="entry name" value="BrnA_antitoxin"/>
</dbReference>
<dbReference type="AlphaFoldDB" id="A0A1G9Q8H4"/>
<gene>
    <name evidence="1" type="ORF">SAMN05428957_10297</name>
</gene>
<organism evidence="1 2">
    <name type="scientific">Oryzisolibacter propanilivorax</name>
    <dbReference type="NCBI Taxonomy" id="1527607"/>
    <lineage>
        <taxon>Bacteria</taxon>
        <taxon>Pseudomonadati</taxon>
        <taxon>Pseudomonadota</taxon>
        <taxon>Betaproteobacteria</taxon>
        <taxon>Burkholderiales</taxon>
        <taxon>Comamonadaceae</taxon>
        <taxon>Oryzisolibacter</taxon>
    </lineage>
</organism>
<dbReference type="Pfam" id="PF14384">
    <property type="entry name" value="BrnA_antitoxin"/>
    <property type="match status" value="1"/>
</dbReference>
<proteinExistence type="predicted"/>
<dbReference type="Proteomes" id="UP000198552">
    <property type="component" value="Unassembled WGS sequence"/>
</dbReference>
<reference evidence="2" key="1">
    <citation type="submission" date="2016-10" db="EMBL/GenBank/DDBJ databases">
        <authorList>
            <person name="Varghese N."/>
            <person name="Submissions S."/>
        </authorList>
    </citation>
    <scope>NUCLEOTIDE SEQUENCE [LARGE SCALE GENOMIC DNA]</scope>
    <source>
        <strain evidence="2">EPL6</strain>
    </source>
</reference>
<evidence type="ECO:0000313" key="2">
    <source>
        <dbReference type="Proteomes" id="UP000198552"/>
    </source>
</evidence>
<sequence length="121" mass="13335">MPAKPETIRTRTGREVELPGVEEDARINAGINADADNPELDAAWFARARPAQDVLPPETYAGLVALRRSRGERGPQKAPTKVATTIRLSPEVSAAFRATGPGWQTRINEALKDWLRTHRLV</sequence>
<protein>
    <submittedName>
        <fullName evidence="1">Uncharacterized conserved protein, DUF4415 family</fullName>
    </submittedName>
</protein>
<name>A0A1G9Q8H4_9BURK</name>
<dbReference type="EMBL" id="FNHP01000002">
    <property type="protein sequence ID" value="SDM06655.1"/>
    <property type="molecule type" value="Genomic_DNA"/>
</dbReference>
<dbReference type="RefSeq" id="WP_091566683.1">
    <property type="nucleotide sequence ID" value="NZ_FNHP01000002.1"/>
</dbReference>
<accession>A0A1G9Q8H4</accession>